<dbReference type="InterPro" id="IPR008258">
    <property type="entry name" value="Transglycosylase_SLT_dom_1"/>
</dbReference>
<dbReference type="InterPro" id="IPR000189">
    <property type="entry name" value="Transglyc_AS"/>
</dbReference>
<name>A0ABV2A787_9GAMM</name>
<dbReference type="Proteomes" id="UP001465331">
    <property type="component" value="Unassembled WGS sequence"/>
</dbReference>
<evidence type="ECO:0000259" key="5">
    <source>
        <dbReference type="Pfam" id="PF14718"/>
    </source>
</evidence>
<dbReference type="RefSeq" id="WP_352887482.1">
    <property type="nucleotide sequence ID" value="NZ_JBEPIJ010000003.1"/>
</dbReference>
<dbReference type="PANTHER" id="PTHR37423:SF5">
    <property type="entry name" value="SOLUBLE LYTIC MUREIN TRANSGLYCOSYLASE"/>
    <property type="match status" value="1"/>
</dbReference>
<dbReference type="SUPFAM" id="SSF53955">
    <property type="entry name" value="Lysozyme-like"/>
    <property type="match status" value="1"/>
</dbReference>
<dbReference type="Gene3D" id="1.25.20.10">
    <property type="entry name" value="Bacterial muramidases"/>
    <property type="match status" value="1"/>
</dbReference>
<evidence type="ECO:0000256" key="2">
    <source>
        <dbReference type="ARBA" id="ARBA00022729"/>
    </source>
</evidence>
<dbReference type="InterPro" id="IPR008939">
    <property type="entry name" value="Lytic_TGlycosylase_superhlx_U"/>
</dbReference>
<dbReference type="CDD" id="cd13401">
    <property type="entry name" value="Slt70-like"/>
    <property type="match status" value="1"/>
</dbReference>
<accession>A0ABV2A787</accession>
<evidence type="ECO:0000259" key="4">
    <source>
        <dbReference type="Pfam" id="PF01464"/>
    </source>
</evidence>
<dbReference type="Gene3D" id="1.10.1240.20">
    <property type="entry name" value="Lytic transglycosylase, superhelical linker domain"/>
    <property type="match status" value="1"/>
</dbReference>
<evidence type="ECO:0000313" key="7">
    <source>
        <dbReference type="Proteomes" id="UP001465331"/>
    </source>
</evidence>
<dbReference type="Gene3D" id="1.10.530.10">
    <property type="match status" value="1"/>
</dbReference>
<dbReference type="InterPro" id="IPR012289">
    <property type="entry name" value="Lytic_TGlycosylase_superhlx_L"/>
</dbReference>
<gene>
    <name evidence="6" type="ORF">ABSH63_03515</name>
</gene>
<keyword evidence="2 3" id="KW-0732">Signal</keyword>
<evidence type="ECO:0000313" key="6">
    <source>
        <dbReference type="EMBL" id="MES0873081.1"/>
    </source>
</evidence>
<comment type="similarity">
    <text evidence="1">Belongs to the transglycosylase Slt family.</text>
</comment>
<dbReference type="Pfam" id="PF01464">
    <property type="entry name" value="SLT"/>
    <property type="match status" value="1"/>
</dbReference>
<sequence>MKRIPSLLLLGVLASLPGFAHGADVRAQFRAALDAAERGVVASAADSAALRDYLLYPDLQGARLLAQLRQSPAPALDRAIAAFLAGQPTLPVSAELRRAWLLSLAERGLWHDYLRHYEADAATPDLVCHHYQARIATETQTQLLADQLRDFWQDAAQMPQSCAAPFDWLKTQGRLTPDAIERRARKALANGNVELASWLIRGLPPERAAPLRQWVSLLRDPAAALERLAADPKAPIEFAAVEAAFARLSPRRPSLAAARLRALGRERFGAGEYAELQRWVALGLSWDRDADALAWFQVLPESHADARVHEWRVRAALWQRRFDLASTWLQAMPPAMAAEQRWTYWRARSAELLGHVAEARPIYERLSAENGYHGLLAAWRLQRPYRPSPRAFTDDLIVQSELLERREVQRARELLLAERDRWAHIEWRRATVDLDAAHKLQAARLASHWGWHVQAVSLLAALDIHDLFELSYPDPYAEPIRRHARALGVPAEVIYGVMRQESLFDPRAVSPSNAYGLMQLLLPTAREVARRRGDPRPDREDLMQPSINIPLGASYLRELHTRFGGQWLLALAGYNAGPNAVRRWLPQPPLPATIEPDIWIENIPFNQTRGYVQKVLWHIAVHRWRDGGEPQTPAQWLQPVRAR</sequence>
<dbReference type="SUPFAM" id="SSF48435">
    <property type="entry name" value="Bacterial muramidases"/>
    <property type="match status" value="1"/>
</dbReference>
<evidence type="ECO:0000256" key="3">
    <source>
        <dbReference type="SAM" id="SignalP"/>
    </source>
</evidence>
<proteinExistence type="inferred from homology"/>
<feature type="chain" id="PRO_5045964276" evidence="3">
    <location>
        <begin position="23"/>
        <end position="643"/>
    </location>
</feature>
<dbReference type="InterPro" id="IPR037061">
    <property type="entry name" value="Lytic_TGlycoase_superhlx_L_sf"/>
</dbReference>
<reference evidence="6 7" key="1">
    <citation type="submission" date="2024-06" db="EMBL/GenBank/DDBJ databases">
        <authorList>
            <person name="Li Z."/>
            <person name="Jiang Y."/>
        </authorList>
    </citation>
    <scope>NUCLEOTIDE SEQUENCE [LARGE SCALE GENOMIC DNA]</scope>
    <source>
        <strain evidence="6 7">HSW-8</strain>
    </source>
</reference>
<evidence type="ECO:0000256" key="1">
    <source>
        <dbReference type="ARBA" id="ARBA00007734"/>
    </source>
</evidence>
<keyword evidence="7" id="KW-1185">Reference proteome</keyword>
<comment type="caution">
    <text evidence="6">The sequence shown here is derived from an EMBL/GenBank/DDBJ whole genome shotgun (WGS) entry which is preliminary data.</text>
</comment>
<feature type="signal peptide" evidence="3">
    <location>
        <begin position="1"/>
        <end position="22"/>
    </location>
</feature>
<protein>
    <submittedName>
        <fullName evidence="6">Transglycosylase SLT domain-containing protein</fullName>
    </submittedName>
</protein>
<feature type="domain" description="Transglycosylase SLT" evidence="4">
    <location>
        <begin position="480"/>
        <end position="586"/>
    </location>
</feature>
<dbReference type="PANTHER" id="PTHR37423">
    <property type="entry name" value="SOLUBLE LYTIC MUREIN TRANSGLYCOSYLASE-RELATED"/>
    <property type="match status" value="1"/>
</dbReference>
<dbReference type="EMBL" id="JBEPIJ010000003">
    <property type="protein sequence ID" value="MES0873081.1"/>
    <property type="molecule type" value="Genomic_DNA"/>
</dbReference>
<organism evidence="6 7">
    <name type="scientific">Sinimarinibacterium thermocellulolyticum</name>
    <dbReference type="NCBI Taxonomy" id="3170016"/>
    <lineage>
        <taxon>Bacteria</taxon>
        <taxon>Pseudomonadati</taxon>
        <taxon>Pseudomonadota</taxon>
        <taxon>Gammaproteobacteria</taxon>
        <taxon>Nevskiales</taxon>
        <taxon>Nevskiaceae</taxon>
        <taxon>Sinimarinibacterium</taxon>
    </lineage>
</organism>
<feature type="domain" description="Lytic transglycosylase superhelical linker" evidence="5">
    <location>
        <begin position="405"/>
        <end position="461"/>
    </location>
</feature>
<dbReference type="Pfam" id="PF14718">
    <property type="entry name" value="SLT_L"/>
    <property type="match status" value="1"/>
</dbReference>
<dbReference type="InterPro" id="IPR023346">
    <property type="entry name" value="Lysozyme-like_dom_sf"/>
</dbReference>
<dbReference type="PROSITE" id="PS00922">
    <property type="entry name" value="TRANSGLYCOSYLASE"/>
    <property type="match status" value="1"/>
</dbReference>